<organism evidence="6 7">
    <name type="scientific">Ostreococcus lucimarinus (strain CCE9901)</name>
    <dbReference type="NCBI Taxonomy" id="436017"/>
    <lineage>
        <taxon>Eukaryota</taxon>
        <taxon>Viridiplantae</taxon>
        <taxon>Chlorophyta</taxon>
        <taxon>Mamiellophyceae</taxon>
        <taxon>Mamiellales</taxon>
        <taxon>Bathycoccaceae</taxon>
        <taxon>Ostreococcus</taxon>
    </lineage>
</organism>
<dbReference type="HOGENOM" id="CLU_065341_0_0_1"/>
<dbReference type="PANTHER" id="PTHR31760">
    <property type="entry name" value="S-ADENOSYL-L-METHIONINE-DEPENDENT METHYLTRANSFERASES SUPERFAMILY PROTEIN"/>
    <property type="match status" value="1"/>
</dbReference>
<dbReference type="SUPFAM" id="SSF53335">
    <property type="entry name" value="S-adenosyl-L-methionine-dependent methyltransferases"/>
    <property type="match status" value="1"/>
</dbReference>
<keyword evidence="7" id="KW-1185">Reference proteome</keyword>
<proteinExistence type="inferred from homology"/>
<evidence type="ECO:0000256" key="3">
    <source>
        <dbReference type="ARBA" id="ARBA00022603"/>
    </source>
</evidence>
<dbReference type="KEGG" id="olu:OSTLU_12955"/>
<keyword evidence="4" id="KW-0808">Transferase</keyword>
<dbReference type="PANTHER" id="PTHR31760:SF0">
    <property type="entry name" value="S-ADENOSYL-L-METHIONINE-DEPENDENT METHYLTRANSFERASES SUPERFAMILY PROTEIN"/>
    <property type="match status" value="1"/>
</dbReference>
<evidence type="ECO:0000313" key="6">
    <source>
        <dbReference type="EMBL" id="ABO98381.1"/>
    </source>
</evidence>
<evidence type="ECO:0000256" key="4">
    <source>
        <dbReference type="ARBA" id="ARBA00022679"/>
    </source>
</evidence>
<name>A4S3F8_OSTLU</name>
<dbReference type="EMBL" id="CP000590">
    <property type="protein sequence ID" value="ABO98381.1"/>
    <property type="molecule type" value="Genomic_DNA"/>
</dbReference>
<dbReference type="HAMAP" id="MF_00074">
    <property type="entry name" value="16SrRNA_methyltr_G"/>
    <property type="match status" value="1"/>
</dbReference>
<evidence type="ECO:0000256" key="1">
    <source>
        <dbReference type="ARBA" id="ARBA00022490"/>
    </source>
</evidence>
<dbReference type="GeneID" id="5004042"/>
<dbReference type="Pfam" id="PF02527">
    <property type="entry name" value="GidB"/>
    <property type="match status" value="1"/>
</dbReference>
<dbReference type="FunFam" id="3.40.50.150:FF:000041">
    <property type="entry name" value="Ribosomal RNA small subunit methyltransferase G"/>
    <property type="match status" value="1"/>
</dbReference>
<reference evidence="6 7" key="1">
    <citation type="journal article" date="2007" name="Proc. Natl. Acad. Sci. U.S.A.">
        <title>The tiny eukaryote Ostreococcus provides genomic insights into the paradox of plankton speciation.</title>
        <authorList>
            <person name="Palenik B."/>
            <person name="Grimwood J."/>
            <person name="Aerts A."/>
            <person name="Rouze P."/>
            <person name="Salamov A."/>
            <person name="Putnam N."/>
            <person name="Dupont C."/>
            <person name="Jorgensen R."/>
            <person name="Derelle E."/>
            <person name="Rombauts S."/>
            <person name="Zhou K."/>
            <person name="Otillar R."/>
            <person name="Merchant S.S."/>
            <person name="Podell S."/>
            <person name="Gaasterland T."/>
            <person name="Napoli C."/>
            <person name="Gendler K."/>
            <person name="Manuell A."/>
            <person name="Tai V."/>
            <person name="Vallon O."/>
            <person name="Piganeau G."/>
            <person name="Jancek S."/>
            <person name="Heijde M."/>
            <person name="Jabbari K."/>
            <person name="Bowler C."/>
            <person name="Lohr M."/>
            <person name="Robbens S."/>
            <person name="Werner G."/>
            <person name="Dubchak I."/>
            <person name="Pazour G.J."/>
            <person name="Ren Q."/>
            <person name="Paulsen I."/>
            <person name="Delwiche C."/>
            <person name="Schmutz J."/>
            <person name="Rokhsar D."/>
            <person name="Van de Peer Y."/>
            <person name="Moreau H."/>
            <person name="Grigoriev I.V."/>
        </authorList>
    </citation>
    <scope>NUCLEOTIDE SEQUENCE [LARGE SCALE GENOMIC DNA]</scope>
    <source>
        <strain evidence="6 7">CCE9901</strain>
    </source>
</reference>
<evidence type="ECO:0000256" key="2">
    <source>
        <dbReference type="ARBA" id="ARBA00022552"/>
    </source>
</evidence>
<dbReference type="OrthoDB" id="784548at2759"/>
<keyword evidence="5" id="KW-0949">S-adenosyl-L-methionine</keyword>
<keyword evidence="2" id="KW-0698">rRNA processing</keyword>
<dbReference type="CDD" id="cd02440">
    <property type="entry name" value="AdoMet_MTases"/>
    <property type="match status" value="1"/>
</dbReference>
<keyword evidence="1" id="KW-0963">Cytoplasm</keyword>
<dbReference type="STRING" id="436017.A4S3F8"/>
<gene>
    <name evidence="6" type="ORF">OSTLU_12955</name>
</gene>
<dbReference type="eggNOG" id="ENOG502QR3G">
    <property type="taxonomic scope" value="Eukaryota"/>
</dbReference>
<dbReference type="GO" id="GO:0070043">
    <property type="term" value="F:rRNA (guanine-N7-)-methyltransferase activity"/>
    <property type="evidence" value="ECO:0007669"/>
    <property type="project" value="TreeGrafter"/>
</dbReference>
<dbReference type="InterPro" id="IPR029063">
    <property type="entry name" value="SAM-dependent_MTases_sf"/>
</dbReference>
<evidence type="ECO:0000313" key="7">
    <source>
        <dbReference type="Proteomes" id="UP000001568"/>
    </source>
</evidence>
<dbReference type="OMA" id="PIRTCYN"/>
<accession>A4S3F8</accession>
<dbReference type="InterPro" id="IPR003682">
    <property type="entry name" value="rRNA_ssu_MeTfrase_G"/>
</dbReference>
<dbReference type="Proteomes" id="UP000001568">
    <property type="component" value="Chromosome 10"/>
</dbReference>
<evidence type="ECO:0000256" key="5">
    <source>
        <dbReference type="ARBA" id="ARBA00022691"/>
    </source>
</evidence>
<dbReference type="AlphaFoldDB" id="A4S3F8"/>
<dbReference type="Gramene" id="ABO98381">
    <property type="protein sequence ID" value="ABO98381"/>
    <property type="gene ID" value="OSTLU_12955"/>
</dbReference>
<dbReference type="Gene3D" id="3.40.50.150">
    <property type="entry name" value="Vaccinia Virus protein VP39"/>
    <property type="match status" value="1"/>
</dbReference>
<dbReference type="NCBIfam" id="TIGR00138">
    <property type="entry name" value="rsmG_gidB"/>
    <property type="match status" value="1"/>
</dbReference>
<sequence length="205" mass="21921">MLTGATSAEEVLESHASDALALLKVFDDASETIGSDATRVLDVGSGAGLPGIPLAIARPGWRFTLLDTLRKRTNFLEATTREIGLTNVDVVWGRAEDLGRDEKWRESFDVVTARAVAELRVLAEFCVPLARVGGYWISPKNAAVADEIRDAVNAVTILGGGAMCAESVDSIGPDGNKRTAVVCEKLSPTPDKYPRRAGMAKKRPL</sequence>
<protein>
    <submittedName>
        <fullName evidence="6">Uncharacterized protein</fullName>
    </submittedName>
</protein>
<keyword evidence="3" id="KW-0489">Methyltransferase</keyword>
<dbReference type="RefSeq" id="XP_001420088.1">
    <property type="nucleotide sequence ID" value="XM_001420051.1"/>
</dbReference>
<dbReference type="GO" id="GO:0005829">
    <property type="term" value="C:cytosol"/>
    <property type="evidence" value="ECO:0007669"/>
    <property type="project" value="TreeGrafter"/>
</dbReference>